<dbReference type="InterPro" id="IPR011051">
    <property type="entry name" value="RmlC_Cupin_sf"/>
</dbReference>
<sequence length="105" mass="11824">MVTIETLDFNTAEKARKGVFSQPQALVNYLHLKQGQEVPKHLANADMVYLIVLQGEGVFNFEEKDHVMKHGQLAAVTRGTPMHITNQRPEDLGFLVIKTPNPEIE</sequence>
<name>A0A1F5RCP6_9BACT</name>
<gene>
    <name evidence="2" type="ORF">A2024_04270</name>
</gene>
<accession>A0A1F5RCP6</accession>
<evidence type="ECO:0000313" key="3">
    <source>
        <dbReference type="Proteomes" id="UP000177230"/>
    </source>
</evidence>
<evidence type="ECO:0000313" key="2">
    <source>
        <dbReference type="EMBL" id="OGF12207.1"/>
    </source>
</evidence>
<reference evidence="2 3" key="1">
    <citation type="journal article" date="2016" name="Nat. Commun.">
        <title>Thousands of microbial genomes shed light on interconnected biogeochemical processes in an aquifer system.</title>
        <authorList>
            <person name="Anantharaman K."/>
            <person name="Brown C.T."/>
            <person name="Hug L.A."/>
            <person name="Sharon I."/>
            <person name="Castelle C.J."/>
            <person name="Probst A.J."/>
            <person name="Thomas B.C."/>
            <person name="Singh A."/>
            <person name="Wilkins M.J."/>
            <person name="Karaoz U."/>
            <person name="Brodie E.L."/>
            <person name="Williams K.H."/>
            <person name="Hubbard S.S."/>
            <person name="Banfield J.F."/>
        </authorList>
    </citation>
    <scope>NUCLEOTIDE SEQUENCE [LARGE SCALE GENOMIC DNA]</scope>
</reference>
<dbReference type="Proteomes" id="UP000177230">
    <property type="component" value="Unassembled WGS sequence"/>
</dbReference>
<dbReference type="SUPFAM" id="SSF51182">
    <property type="entry name" value="RmlC-like cupins"/>
    <property type="match status" value="1"/>
</dbReference>
<protein>
    <recommendedName>
        <fullName evidence="1">Cupin type-2 domain-containing protein</fullName>
    </recommendedName>
</protein>
<evidence type="ECO:0000259" key="1">
    <source>
        <dbReference type="Pfam" id="PF07883"/>
    </source>
</evidence>
<proteinExistence type="predicted"/>
<dbReference type="Gene3D" id="2.60.120.10">
    <property type="entry name" value="Jelly Rolls"/>
    <property type="match status" value="1"/>
</dbReference>
<dbReference type="InterPro" id="IPR013096">
    <property type="entry name" value="Cupin_2"/>
</dbReference>
<dbReference type="EMBL" id="MFFM01000034">
    <property type="protein sequence ID" value="OGF12207.1"/>
    <property type="molecule type" value="Genomic_DNA"/>
</dbReference>
<dbReference type="Pfam" id="PF07883">
    <property type="entry name" value="Cupin_2"/>
    <property type="match status" value="1"/>
</dbReference>
<dbReference type="AlphaFoldDB" id="A0A1F5RCP6"/>
<comment type="caution">
    <text evidence="2">The sequence shown here is derived from an EMBL/GenBank/DDBJ whole genome shotgun (WGS) entry which is preliminary data.</text>
</comment>
<dbReference type="InterPro" id="IPR014710">
    <property type="entry name" value="RmlC-like_jellyroll"/>
</dbReference>
<feature type="domain" description="Cupin type-2" evidence="1">
    <location>
        <begin position="30"/>
        <end position="97"/>
    </location>
</feature>
<organism evidence="2 3">
    <name type="scientific">Candidatus Edwardsbacteria bacterium GWF2_54_11</name>
    <dbReference type="NCBI Taxonomy" id="1817851"/>
    <lineage>
        <taxon>Bacteria</taxon>
        <taxon>Candidatus Edwardsiibacteriota</taxon>
    </lineage>
</organism>